<dbReference type="PANTHER" id="PTHR47129">
    <property type="entry name" value="QUINONE OXIDOREDUCTASE 2"/>
    <property type="match status" value="1"/>
</dbReference>
<evidence type="ECO:0000259" key="1">
    <source>
        <dbReference type="Pfam" id="PF13460"/>
    </source>
</evidence>
<feature type="domain" description="NAD(P)-binding" evidence="1">
    <location>
        <begin position="6"/>
        <end position="145"/>
    </location>
</feature>
<sequence length="158" mass="17584">MILVTGATGQLGSSVISQLNKVSSKDQFAIFARDENKAIKYKEQGIEVRLGDFNQISSLGHAFEGITKLLLISTMEFNRFEQHKNVIDAAKMAGVKHIIYTGLAIQDIETSNVKELMQSHFDTEKYIQESGLDFTFARNTMYTDAIPQIIGEAVFDTG</sequence>
<dbReference type="InterPro" id="IPR016040">
    <property type="entry name" value="NAD(P)-bd_dom"/>
</dbReference>
<dbReference type="PANTHER" id="PTHR47129:SF1">
    <property type="entry name" value="NMRA-LIKE DOMAIN-CONTAINING PROTEIN"/>
    <property type="match status" value="1"/>
</dbReference>
<comment type="caution">
    <text evidence="2">The sequence shown here is derived from an EMBL/GenBank/DDBJ whole genome shotgun (WGS) entry which is preliminary data.</text>
</comment>
<evidence type="ECO:0000313" key="2">
    <source>
        <dbReference type="EMBL" id="MDY6551567.1"/>
    </source>
</evidence>
<dbReference type="EMBL" id="JAXHPO010000100">
    <property type="protein sequence ID" value="MDY6551567.1"/>
    <property type="molecule type" value="Genomic_DNA"/>
</dbReference>
<dbReference type="Gene3D" id="3.40.50.720">
    <property type="entry name" value="NAD(P)-binding Rossmann-like Domain"/>
    <property type="match status" value="1"/>
</dbReference>
<feature type="non-terminal residue" evidence="2">
    <location>
        <position position="158"/>
    </location>
</feature>
<protein>
    <submittedName>
        <fullName evidence="2">NAD(P)H-binding protein</fullName>
    </submittedName>
</protein>
<dbReference type="InterPro" id="IPR052718">
    <property type="entry name" value="NmrA-type_oxidoreductase"/>
</dbReference>
<dbReference type="SUPFAM" id="SSF51735">
    <property type="entry name" value="NAD(P)-binding Rossmann-fold domains"/>
    <property type="match status" value="1"/>
</dbReference>
<reference evidence="2 3" key="1">
    <citation type="journal article" date="2024" name="Syst. Appl. Microbiol.">
        <title>Evidence for the occurrence of Acinetobacter faecalis in cattle feces and its emended description.</title>
        <authorList>
            <person name="Kyselkova M."/>
            <person name="Xanthopoulou K."/>
            <person name="Shestivska V."/>
            <person name="Spanelova P."/>
            <person name="Maixnerova M."/>
            <person name="Higgins P.G."/>
            <person name="Nemec A."/>
        </authorList>
    </citation>
    <scope>NUCLEOTIDE SEQUENCE [LARGE SCALE GENOMIC DNA]</scope>
    <source>
        <strain evidence="2 3">ANC 7225</strain>
    </source>
</reference>
<dbReference type="InterPro" id="IPR036291">
    <property type="entry name" value="NAD(P)-bd_dom_sf"/>
</dbReference>
<dbReference type="RefSeq" id="WP_321104503.1">
    <property type="nucleotide sequence ID" value="NZ_JAXHPI010000092.1"/>
</dbReference>
<evidence type="ECO:0000313" key="3">
    <source>
        <dbReference type="Proteomes" id="UP001284094"/>
    </source>
</evidence>
<dbReference type="Proteomes" id="UP001284094">
    <property type="component" value="Unassembled WGS sequence"/>
</dbReference>
<accession>A0ABU5GMH3</accession>
<proteinExistence type="predicted"/>
<organism evidence="2 3">
    <name type="scientific">Acinetobacter faecalis</name>
    <dbReference type="NCBI Taxonomy" id="2665161"/>
    <lineage>
        <taxon>Bacteria</taxon>
        <taxon>Pseudomonadati</taxon>
        <taxon>Pseudomonadota</taxon>
        <taxon>Gammaproteobacteria</taxon>
        <taxon>Moraxellales</taxon>
        <taxon>Moraxellaceae</taxon>
        <taxon>Acinetobacter</taxon>
    </lineage>
</organism>
<keyword evidence="3" id="KW-1185">Reference proteome</keyword>
<name>A0ABU5GMH3_9GAMM</name>
<dbReference type="Pfam" id="PF13460">
    <property type="entry name" value="NAD_binding_10"/>
    <property type="match status" value="1"/>
</dbReference>
<gene>
    <name evidence="2" type="ORF">SKM48_12590</name>
</gene>